<feature type="transmembrane region" description="Helical" evidence="5">
    <location>
        <begin position="229"/>
        <end position="247"/>
    </location>
</feature>
<keyword evidence="5" id="KW-1003">Cell membrane</keyword>
<dbReference type="EMBL" id="CP121196">
    <property type="protein sequence ID" value="XBH16356.1"/>
    <property type="molecule type" value="Genomic_DNA"/>
</dbReference>
<keyword evidence="5" id="KW-0813">Transport</keyword>
<dbReference type="PROSITE" id="PS51012">
    <property type="entry name" value="ABC_TM2"/>
    <property type="match status" value="1"/>
</dbReference>
<evidence type="ECO:0000256" key="4">
    <source>
        <dbReference type="ARBA" id="ARBA00023136"/>
    </source>
</evidence>
<feature type="transmembrane region" description="Helical" evidence="5">
    <location>
        <begin position="61"/>
        <end position="84"/>
    </location>
</feature>
<reference evidence="7" key="1">
    <citation type="submission" date="2023-03" db="EMBL/GenBank/DDBJ databases">
        <title>Edaphobacter sp.</title>
        <authorList>
            <person name="Huber K.J."/>
            <person name="Papendorf J."/>
            <person name="Pilke C."/>
            <person name="Bunk B."/>
            <person name="Sproeer C."/>
            <person name="Pester M."/>
        </authorList>
    </citation>
    <scope>NUCLEOTIDE SEQUENCE</scope>
    <source>
        <strain evidence="7">DSM 110680</strain>
    </source>
</reference>
<feature type="transmembrane region" description="Helical" evidence="5">
    <location>
        <begin position="21"/>
        <end position="41"/>
    </location>
</feature>
<feature type="transmembrane region" description="Helical" evidence="5">
    <location>
        <begin position="175"/>
        <end position="193"/>
    </location>
</feature>
<feature type="transmembrane region" description="Helical" evidence="5">
    <location>
        <begin position="138"/>
        <end position="163"/>
    </location>
</feature>
<dbReference type="InterPro" id="IPR000412">
    <property type="entry name" value="ABC_2_transport"/>
</dbReference>
<dbReference type="GO" id="GO:0140359">
    <property type="term" value="F:ABC-type transporter activity"/>
    <property type="evidence" value="ECO:0007669"/>
    <property type="project" value="InterPro"/>
</dbReference>
<dbReference type="PANTHER" id="PTHR43027">
    <property type="entry name" value="DOXORUBICIN RESISTANCE ABC TRANSPORTER PERMEASE PROTEIN DRRC-RELATED"/>
    <property type="match status" value="1"/>
</dbReference>
<feature type="transmembrane region" description="Helical" evidence="5">
    <location>
        <begin position="104"/>
        <end position="126"/>
    </location>
</feature>
<proteinExistence type="inferred from homology"/>
<evidence type="ECO:0000259" key="6">
    <source>
        <dbReference type="PROSITE" id="PS51012"/>
    </source>
</evidence>
<protein>
    <recommendedName>
        <fullName evidence="5">Transport permease protein</fullName>
    </recommendedName>
</protein>
<dbReference type="InterPro" id="IPR047817">
    <property type="entry name" value="ABC2_TM_bact-type"/>
</dbReference>
<evidence type="ECO:0000256" key="2">
    <source>
        <dbReference type="ARBA" id="ARBA00022692"/>
    </source>
</evidence>
<evidence type="ECO:0000256" key="5">
    <source>
        <dbReference type="RuleBase" id="RU361157"/>
    </source>
</evidence>
<dbReference type="Pfam" id="PF01061">
    <property type="entry name" value="ABC2_membrane"/>
    <property type="match status" value="1"/>
</dbReference>
<evidence type="ECO:0000256" key="1">
    <source>
        <dbReference type="ARBA" id="ARBA00004141"/>
    </source>
</evidence>
<dbReference type="RefSeq" id="WP_348261585.1">
    <property type="nucleotide sequence ID" value="NZ_CP121196.1"/>
</dbReference>
<dbReference type="InterPro" id="IPR013525">
    <property type="entry name" value="ABC2_TM"/>
</dbReference>
<organism evidence="7">
    <name type="scientific">Telmatobacter sp. DSM 110680</name>
    <dbReference type="NCBI Taxonomy" id="3036704"/>
    <lineage>
        <taxon>Bacteria</taxon>
        <taxon>Pseudomonadati</taxon>
        <taxon>Acidobacteriota</taxon>
        <taxon>Terriglobia</taxon>
        <taxon>Terriglobales</taxon>
        <taxon>Acidobacteriaceae</taxon>
        <taxon>Telmatobacter</taxon>
    </lineage>
</organism>
<dbReference type="PRINTS" id="PR00164">
    <property type="entry name" value="ABC2TRNSPORT"/>
</dbReference>
<dbReference type="GO" id="GO:0043190">
    <property type="term" value="C:ATP-binding cassette (ABC) transporter complex"/>
    <property type="evidence" value="ECO:0007669"/>
    <property type="project" value="InterPro"/>
</dbReference>
<sequence length="250" mass="27144">MMLRGLSKLIWIEMKVFMREPLGAMGTVLFPVLIFMVLRRITYHRVGPSSIPGGGLSGAGIPVFVSLLIVISAVLSMVTIISIYRESGILKRLRATPLRPYTILAAHVIVKLMLTAATLILMVLAGRHYFPPGAHVPWLSFTAALMISTCSILSVGFIIASIVPTARFAQPIGALILYPMIAISGLFVPLSVLPPALNTVARALPLTYAVSLLKGIWNGEGWSTHTSDVAAMVIFFILCTALSSRIFRWE</sequence>
<comment type="similarity">
    <text evidence="5">Belongs to the ABC-2 integral membrane protein family.</text>
</comment>
<name>A0AAU7DG86_9BACT</name>
<dbReference type="AlphaFoldDB" id="A0AAU7DG86"/>
<feature type="domain" description="ABC transmembrane type-2" evidence="6">
    <location>
        <begin position="22"/>
        <end position="250"/>
    </location>
</feature>
<dbReference type="InterPro" id="IPR052902">
    <property type="entry name" value="ABC-2_transporter"/>
</dbReference>
<comment type="subcellular location">
    <subcellularLocation>
        <location evidence="5">Cell membrane</location>
        <topology evidence="5">Multi-pass membrane protein</topology>
    </subcellularLocation>
    <subcellularLocation>
        <location evidence="1">Membrane</location>
        <topology evidence="1">Multi-pass membrane protein</topology>
    </subcellularLocation>
</comment>
<accession>A0AAU7DG86</accession>
<keyword evidence="3 5" id="KW-1133">Transmembrane helix</keyword>
<gene>
    <name evidence="7" type="ORF">P8935_17500</name>
</gene>
<keyword evidence="2 5" id="KW-0812">Transmembrane</keyword>
<dbReference type="PANTHER" id="PTHR43027:SF2">
    <property type="entry name" value="TRANSPORT PERMEASE PROTEIN"/>
    <property type="match status" value="1"/>
</dbReference>
<evidence type="ECO:0000313" key="7">
    <source>
        <dbReference type="EMBL" id="XBH16356.1"/>
    </source>
</evidence>
<dbReference type="PIRSF" id="PIRSF006648">
    <property type="entry name" value="DrrB"/>
    <property type="match status" value="1"/>
</dbReference>
<keyword evidence="4 5" id="KW-0472">Membrane</keyword>
<evidence type="ECO:0000256" key="3">
    <source>
        <dbReference type="ARBA" id="ARBA00022989"/>
    </source>
</evidence>